<feature type="transmembrane region" description="Helical" evidence="2">
    <location>
        <begin position="311"/>
        <end position="334"/>
    </location>
</feature>
<keyword evidence="2" id="KW-0812">Transmembrane</keyword>
<dbReference type="InterPro" id="IPR054384">
    <property type="entry name" value="SecDF_P1_head"/>
</dbReference>
<dbReference type="OrthoDB" id="9805019at2"/>
<dbReference type="GeneID" id="89508703"/>
<reference evidence="5" key="1">
    <citation type="submission" date="2016-11" db="EMBL/GenBank/DDBJ databases">
        <authorList>
            <person name="Varghese N."/>
            <person name="Submissions S."/>
        </authorList>
    </citation>
    <scope>NUCLEOTIDE SEQUENCE [LARGE SCALE GENOMIC DNA]</scope>
    <source>
        <strain evidence="5">DSM 3071</strain>
    </source>
</reference>
<feature type="region of interest" description="Disordered" evidence="1">
    <location>
        <begin position="79"/>
        <end position="103"/>
    </location>
</feature>
<evidence type="ECO:0000256" key="1">
    <source>
        <dbReference type="SAM" id="MobiDB-lite"/>
    </source>
</evidence>
<feature type="compositionally biased region" description="Acidic residues" evidence="1">
    <location>
        <begin position="82"/>
        <end position="93"/>
    </location>
</feature>
<dbReference type="AlphaFoldDB" id="A0A1M6EWX9"/>
<protein>
    <recommendedName>
        <fullName evidence="3">SecDF P1 head subdomain domain-containing protein</fullName>
    </recommendedName>
</protein>
<evidence type="ECO:0000259" key="3">
    <source>
        <dbReference type="Pfam" id="PF22599"/>
    </source>
</evidence>
<sequence length="340" mass="37401">MKKFKPVILIPVLLILLAVLCFYVFQGLTDYKENSSEDDDCSEYEDGIHVTYEITYLNGDIPTDQDMEDIKELLTERIASEVEPEGSDEDSESEDKKSDLSENFESILPGNKDAVYKVNWVGSNRIEIYSQDVADVVIERITTTPELYFIREYNDTGSANYYDPYGMGYAVFMELSEGVTIDSLKESGDIVLSAEDIADAQAGIDKSGAGSEYIVELTFTSEGAEKFAAATESAYANGETIGIYYDGAFISVPRVQAVITDGKASITGMGSYESAEMLAKNIRLGNLKLSEVETDSSDTVTDTENSIDTNIIIAIIGIIVIVLILFVFLVLGIYKAIVRK</sequence>
<name>A0A1M6EWX9_BUTFI</name>
<dbReference type="RefSeq" id="WP_073390103.1">
    <property type="nucleotide sequence ID" value="NZ_FQXK01000046.1"/>
</dbReference>
<organism evidence="4 5">
    <name type="scientific">Butyrivibrio fibrisolvens DSM 3071</name>
    <dbReference type="NCBI Taxonomy" id="1121131"/>
    <lineage>
        <taxon>Bacteria</taxon>
        <taxon>Bacillati</taxon>
        <taxon>Bacillota</taxon>
        <taxon>Clostridia</taxon>
        <taxon>Lachnospirales</taxon>
        <taxon>Lachnospiraceae</taxon>
        <taxon>Butyrivibrio</taxon>
    </lineage>
</organism>
<keyword evidence="5" id="KW-1185">Reference proteome</keyword>
<evidence type="ECO:0000256" key="2">
    <source>
        <dbReference type="SAM" id="Phobius"/>
    </source>
</evidence>
<dbReference type="Gene3D" id="3.30.70.3400">
    <property type="match status" value="1"/>
</dbReference>
<dbReference type="Proteomes" id="UP000184278">
    <property type="component" value="Unassembled WGS sequence"/>
</dbReference>
<dbReference type="EMBL" id="FQXK01000046">
    <property type="protein sequence ID" value="SHI89940.1"/>
    <property type="molecule type" value="Genomic_DNA"/>
</dbReference>
<gene>
    <name evidence="4" type="ORF">SAMN02745229_03802</name>
</gene>
<accession>A0A1M6EWX9</accession>
<keyword evidence="2" id="KW-1133">Transmembrane helix</keyword>
<evidence type="ECO:0000313" key="5">
    <source>
        <dbReference type="Proteomes" id="UP000184278"/>
    </source>
</evidence>
<proteinExistence type="predicted"/>
<dbReference type="Pfam" id="PF22599">
    <property type="entry name" value="SecDF_P1_head"/>
    <property type="match status" value="1"/>
</dbReference>
<evidence type="ECO:0000313" key="4">
    <source>
        <dbReference type="EMBL" id="SHI89940.1"/>
    </source>
</evidence>
<dbReference type="Gene3D" id="3.30.1360.200">
    <property type="match status" value="1"/>
</dbReference>
<dbReference type="STRING" id="1121131.SAMN02745229_03802"/>
<keyword evidence="2" id="KW-0472">Membrane</keyword>
<feature type="domain" description="SecDF P1 head subdomain" evidence="3">
    <location>
        <begin position="189"/>
        <end position="288"/>
    </location>
</feature>